<reference evidence="3 4" key="1">
    <citation type="submission" date="2024-04" db="EMBL/GenBank/DDBJ databases">
        <title>Defined microbial consortia suppress multidrug-resistant proinflammatory Enterobacteriaceae via ecological control.</title>
        <authorList>
            <person name="Furuichi M."/>
            <person name="Kawaguchi T."/>
            <person name="Pust M."/>
            <person name="Yasuma K."/>
            <person name="Plichta D."/>
            <person name="Hasegawa N."/>
            <person name="Ohya T."/>
            <person name="Bhattarai S."/>
            <person name="Sasajima S."/>
            <person name="Aoto Y."/>
            <person name="Tuganbaev T."/>
            <person name="Yaginuma M."/>
            <person name="Ueda M."/>
            <person name="Okahashi N."/>
            <person name="Amafuji K."/>
            <person name="Kiridooshi Y."/>
            <person name="Sugita K."/>
            <person name="Strazar M."/>
            <person name="Skelly A."/>
            <person name="Suda W."/>
            <person name="Hattori M."/>
            <person name="Nakamoto N."/>
            <person name="Caballero S."/>
            <person name="Norman J."/>
            <person name="Olle B."/>
            <person name="Tanoue T."/>
            <person name="Arita M."/>
            <person name="Bucci V."/>
            <person name="Atarashi K."/>
            <person name="Xavier R."/>
            <person name="Honda K."/>
        </authorList>
    </citation>
    <scope>NUCLEOTIDE SEQUENCE [LARGE SCALE GENOMIC DNA]</scope>
    <source>
        <strain evidence="4">k04-0078-D8-1</strain>
    </source>
</reference>
<keyword evidence="2" id="KW-0694">RNA-binding</keyword>
<comment type="function">
    <text evidence="2">CRISPR (clustered regularly interspaced short palindromic repeat) is an adaptive immune system that provides protection against mobile genetic elements (viruses, transposable elements and conjugative plasmids). CRISPR clusters contain spacers, sequences complementary to antecedent mobile elements, and target invading nucleic acids. CRISPR clusters are transcribed and processed into CRISPR RNA (crRNA).</text>
</comment>
<dbReference type="Proteomes" id="UP001600943">
    <property type="component" value="Unassembled WGS sequence"/>
</dbReference>
<comment type="similarity">
    <text evidence="2">Belongs to the CRISPR-associated protein Cas5 family. Subtype I-C/Dvulg subfamily.</text>
</comment>
<keyword evidence="4" id="KW-1185">Reference proteome</keyword>
<dbReference type="Gene3D" id="3.30.70.2660">
    <property type="match status" value="1"/>
</dbReference>
<evidence type="ECO:0000313" key="4">
    <source>
        <dbReference type="Proteomes" id="UP001600943"/>
    </source>
</evidence>
<dbReference type="EC" id="3.1.-.-" evidence="2"/>
<name>A0ABQ0BIS9_9FIRM</name>
<evidence type="ECO:0000313" key="3">
    <source>
        <dbReference type="EMBL" id="GAA6411361.1"/>
    </source>
</evidence>
<keyword evidence="1 2" id="KW-0051">Antiviral defense</keyword>
<sequence>MEKFRNTVEFQVSGDYALFSNPVMRVGGEKCSYHIPTYEALKGILQSIYWKPTLVWIIDAVRVMNGIQTETKGVRPIAYNGGNDLAYYTYLKNVSYQVRAHFEWNENREELIHDRNENKHHNIAKRMIKRGGRRDIFLGTRECQGFVRECAFGDGESYYDDMTGEVAYGFMYHGITYADEAVLEEDKGNMTVRFWNPVMKKGGIIEFQRPEKCTIKRYIKQMDIKPFGEGEFTGLKEFEEEESAWIG</sequence>
<dbReference type="InterPro" id="IPR010155">
    <property type="entry name" value="CRISPR-assoc_prot_Cas5d"/>
</dbReference>
<dbReference type="RefSeq" id="WP_095174793.1">
    <property type="nucleotide sequence ID" value="NZ_BAABYW010000002.1"/>
</dbReference>
<gene>
    <name evidence="3" type="primary">cas5c</name>
    <name evidence="3" type="ORF">K040078D81_54780</name>
</gene>
<comment type="caution">
    <text evidence="3">The sequence shown here is derived from an EMBL/GenBank/DDBJ whole genome shotgun (WGS) entry which is preliminary data.</text>
</comment>
<accession>A0ABQ0BIS9</accession>
<dbReference type="PIRSF" id="PIRSF029950">
    <property type="entry name" value="Cas_CT1134"/>
    <property type="match status" value="1"/>
</dbReference>
<proteinExistence type="inferred from homology"/>
<dbReference type="InterPro" id="IPR021124">
    <property type="entry name" value="CRISPR-assoc_prot_Cas5"/>
</dbReference>
<dbReference type="Pfam" id="PF09704">
    <property type="entry name" value="Cas_Cas5d"/>
    <property type="match status" value="1"/>
</dbReference>
<dbReference type="CDD" id="cd09752">
    <property type="entry name" value="Cas5_I-C"/>
    <property type="match status" value="1"/>
</dbReference>
<keyword evidence="2" id="KW-0255">Endonuclease</keyword>
<dbReference type="EMBL" id="BAABYW010000002">
    <property type="protein sequence ID" value="GAA6411361.1"/>
    <property type="molecule type" value="Genomic_DNA"/>
</dbReference>
<evidence type="ECO:0000256" key="1">
    <source>
        <dbReference type="ARBA" id="ARBA00023118"/>
    </source>
</evidence>
<dbReference type="NCBIfam" id="TIGR02593">
    <property type="entry name" value="CRISPR_cas5"/>
    <property type="match status" value="1"/>
</dbReference>
<dbReference type="NCBIfam" id="TIGR01876">
    <property type="entry name" value="cas_Cas5d"/>
    <property type="match status" value="1"/>
</dbReference>
<protein>
    <recommendedName>
        <fullName evidence="2">pre-crRNA processing endonuclease</fullName>
        <ecNumber evidence="2">3.1.-.-</ecNumber>
    </recommendedName>
</protein>
<organism evidence="3 4">
    <name type="scientific">Blautia hominis</name>
    <dbReference type="NCBI Taxonomy" id="2025493"/>
    <lineage>
        <taxon>Bacteria</taxon>
        <taxon>Bacillati</taxon>
        <taxon>Bacillota</taxon>
        <taxon>Clostridia</taxon>
        <taxon>Lachnospirales</taxon>
        <taxon>Lachnospiraceae</taxon>
        <taxon>Blautia</taxon>
    </lineage>
</organism>
<dbReference type="InterPro" id="IPR013422">
    <property type="entry name" value="CRISPR-assoc_prot_Cas5_N"/>
</dbReference>
<keyword evidence="2" id="KW-0378">Hydrolase</keyword>
<evidence type="ECO:0000256" key="2">
    <source>
        <dbReference type="PIRNR" id="PIRNR029950"/>
    </source>
</evidence>
<keyword evidence="2" id="KW-0540">Nuclease</keyword>